<proteinExistence type="predicted"/>
<evidence type="ECO:0008006" key="3">
    <source>
        <dbReference type="Google" id="ProtNLM"/>
    </source>
</evidence>
<keyword evidence="2" id="KW-1185">Reference proteome</keyword>
<gene>
    <name evidence="1" type="ORF">JOC95_002882</name>
</gene>
<dbReference type="EMBL" id="JAFBED010000006">
    <property type="protein sequence ID" value="MBM7621009.1"/>
    <property type="molecule type" value="Genomic_DNA"/>
</dbReference>
<evidence type="ECO:0000313" key="1">
    <source>
        <dbReference type="EMBL" id="MBM7621009.1"/>
    </source>
</evidence>
<dbReference type="InterPro" id="IPR029068">
    <property type="entry name" value="Glyas_Bleomycin-R_OHBP_Dase"/>
</dbReference>
<sequence length="133" mass="15599">MIFEMTYQVRVQDMKDGQMWYETLLNKQPDFTPHEGFAEWELIPGCWLQVAEGIPSEGSGPLRLGVTDIEAERSRLIHRLHVEEFEIHSREEVPVKWATFSDPWGNRIGLFEYMDKEVERERVYSVLGLKEGV</sequence>
<reference evidence="1 2" key="1">
    <citation type="submission" date="2021-01" db="EMBL/GenBank/DDBJ databases">
        <title>Genomic Encyclopedia of Type Strains, Phase IV (KMG-IV): sequencing the most valuable type-strain genomes for metagenomic binning, comparative biology and taxonomic classification.</title>
        <authorList>
            <person name="Goeker M."/>
        </authorList>
    </citation>
    <scope>NUCLEOTIDE SEQUENCE [LARGE SCALE GENOMIC DNA]</scope>
    <source>
        <strain evidence="1 2">DSM 25879</strain>
    </source>
</reference>
<organism evidence="1 2">
    <name type="scientific">Sutcliffiella tianshenii</name>
    <dbReference type="NCBI Taxonomy" id="1463404"/>
    <lineage>
        <taxon>Bacteria</taxon>
        <taxon>Bacillati</taxon>
        <taxon>Bacillota</taxon>
        <taxon>Bacilli</taxon>
        <taxon>Bacillales</taxon>
        <taxon>Bacillaceae</taxon>
        <taxon>Sutcliffiella</taxon>
    </lineage>
</organism>
<dbReference type="Proteomes" id="UP000737402">
    <property type="component" value="Unassembled WGS sequence"/>
</dbReference>
<evidence type="ECO:0000313" key="2">
    <source>
        <dbReference type="Proteomes" id="UP000737402"/>
    </source>
</evidence>
<dbReference type="RefSeq" id="WP_204417495.1">
    <property type="nucleotide sequence ID" value="NZ_JAFBED010000006.1"/>
</dbReference>
<protein>
    <recommendedName>
        <fullName evidence="3">Ornithine monooxygenase</fullName>
    </recommendedName>
</protein>
<dbReference type="SUPFAM" id="SSF54593">
    <property type="entry name" value="Glyoxalase/Bleomycin resistance protein/Dihydroxybiphenyl dioxygenase"/>
    <property type="match status" value="1"/>
</dbReference>
<comment type="caution">
    <text evidence="1">The sequence shown here is derived from an EMBL/GenBank/DDBJ whole genome shotgun (WGS) entry which is preliminary data.</text>
</comment>
<accession>A0ABS2P299</accession>
<dbReference type="CDD" id="cd06587">
    <property type="entry name" value="VOC"/>
    <property type="match status" value="1"/>
</dbReference>
<name>A0ABS2P299_9BACI</name>
<dbReference type="Gene3D" id="3.10.180.10">
    <property type="entry name" value="2,3-Dihydroxybiphenyl 1,2-Dioxygenase, domain 1"/>
    <property type="match status" value="1"/>
</dbReference>